<organism evidence="1 2">
    <name type="scientific">Paenibacillus agricola</name>
    <dbReference type="NCBI Taxonomy" id="2716264"/>
    <lineage>
        <taxon>Bacteria</taxon>
        <taxon>Bacillati</taxon>
        <taxon>Bacillota</taxon>
        <taxon>Bacilli</taxon>
        <taxon>Bacillales</taxon>
        <taxon>Paenibacillaceae</taxon>
        <taxon>Paenibacillus</taxon>
    </lineage>
</organism>
<gene>
    <name evidence="1" type="ORF">G9U52_01700</name>
</gene>
<dbReference type="Proteomes" id="UP001165962">
    <property type="component" value="Unassembled WGS sequence"/>
</dbReference>
<dbReference type="InterPro" id="IPR036388">
    <property type="entry name" value="WH-like_DNA-bd_sf"/>
</dbReference>
<reference evidence="1" key="1">
    <citation type="submission" date="2020-03" db="EMBL/GenBank/DDBJ databases">
        <title>Draft sequencing of Paenibacilllus sp. S3N08.</title>
        <authorList>
            <person name="Kim D.-U."/>
        </authorList>
    </citation>
    <scope>NUCLEOTIDE SEQUENCE</scope>
    <source>
        <strain evidence="1">S3N08</strain>
    </source>
</reference>
<evidence type="ECO:0000313" key="1">
    <source>
        <dbReference type="EMBL" id="NHN28541.1"/>
    </source>
</evidence>
<dbReference type="RefSeq" id="WP_166145223.1">
    <property type="nucleotide sequence ID" value="NZ_JAAOIW010000001.1"/>
</dbReference>
<name>A0ABX0J345_9BACL</name>
<dbReference type="Gene3D" id="1.10.10.10">
    <property type="entry name" value="Winged helix-like DNA-binding domain superfamily/Winged helix DNA-binding domain"/>
    <property type="match status" value="1"/>
</dbReference>
<dbReference type="SUPFAM" id="SSF46785">
    <property type="entry name" value="Winged helix' DNA-binding domain"/>
    <property type="match status" value="1"/>
</dbReference>
<keyword evidence="2" id="KW-1185">Reference proteome</keyword>
<proteinExistence type="predicted"/>
<dbReference type="EMBL" id="JAAOIW010000001">
    <property type="protein sequence ID" value="NHN28541.1"/>
    <property type="molecule type" value="Genomic_DNA"/>
</dbReference>
<accession>A0ABX0J345</accession>
<evidence type="ECO:0000313" key="2">
    <source>
        <dbReference type="Proteomes" id="UP001165962"/>
    </source>
</evidence>
<comment type="caution">
    <text evidence="1">The sequence shown here is derived from an EMBL/GenBank/DDBJ whole genome shotgun (WGS) entry which is preliminary data.</text>
</comment>
<evidence type="ECO:0008006" key="3">
    <source>
        <dbReference type="Google" id="ProtNLM"/>
    </source>
</evidence>
<protein>
    <recommendedName>
        <fullName evidence="3">Helix-turn-helix domain-containing protein</fullName>
    </recommendedName>
</protein>
<sequence length="228" mass="27090">MKKFLEKMYDSPFVELTESFKEIKTINNRFYLQLPDILRRCYFMQPSEKLVLLELISWAASNKESDEVGYCSVPEPIIRGNTNLSRSTIKNAIKSLQEKKFITVRKYYNSRNRYMINSLTENPYALLSEYVHWRRQELIGSWEKVETSFNYDFDLPLIANIYTEATLDFVSYPKYYASIIERIRLAYGNNFIEQYEAIMDDVCKMIDEIYETIGTRMYGPKNSVHCHQ</sequence>
<dbReference type="InterPro" id="IPR036390">
    <property type="entry name" value="WH_DNA-bd_sf"/>
</dbReference>